<sequence>MCRNIIFDIGNVLLDFNPKEYLKSKMKEDKVDYVHKEIFESEEWIMLDRGTILEEEAIKIITSRSNENEELIKIAFEKWYDILNPIEKTVDILKNLKESGYKVYYLSNFHLKAFEHVTSKYKFFNIFDGGVVSYEEKIIKPEKEIYNKIIEKYKLNVNESIFIDDMECNINKAREVGFKTILFKNPEELIVSLKEYGVKC</sequence>
<comment type="caution">
    <text evidence="1">The sequence shown here is derived from an EMBL/GenBank/DDBJ whole genome shotgun (WGS) entry which is preliminary data.</text>
</comment>
<dbReference type="PANTHER" id="PTHR43611">
    <property type="entry name" value="ALPHA-D-GLUCOSE 1-PHOSPHATE PHOSPHATASE"/>
    <property type="match status" value="1"/>
</dbReference>
<dbReference type="Gene3D" id="1.10.150.240">
    <property type="entry name" value="Putative phosphatase, domain 2"/>
    <property type="match status" value="1"/>
</dbReference>
<accession>A0A7X0S9P8</accession>
<organism evidence="1 2">
    <name type="scientific">Clostridium gasigenes</name>
    <dbReference type="NCBI Taxonomy" id="94869"/>
    <lineage>
        <taxon>Bacteria</taxon>
        <taxon>Bacillati</taxon>
        <taxon>Bacillota</taxon>
        <taxon>Clostridia</taxon>
        <taxon>Eubacteriales</taxon>
        <taxon>Clostridiaceae</taxon>
        <taxon>Clostridium</taxon>
    </lineage>
</organism>
<reference evidence="1 2" key="1">
    <citation type="submission" date="2020-08" db="EMBL/GenBank/DDBJ databases">
        <title>Clostridia isolated from Swiss meat.</title>
        <authorList>
            <person name="Wambui J."/>
            <person name="Stevens M.J.A."/>
            <person name="Stephan R."/>
        </authorList>
    </citation>
    <scope>NUCLEOTIDE SEQUENCE [LARGE SCALE GENOMIC DNA]</scope>
    <source>
        <strain evidence="1 2">CM001</strain>
    </source>
</reference>
<dbReference type="RefSeq" id="WP_185163392.1">
    <property type="nucleotide sequence ID" value="NZ_JACKWY010000001.1"/>
</dbReference>
<dbReference type="CDD" id="cd02603">
    <property type="entry name" value="HAD_sEH-N_like"/>
    <property type="match status" value="1"/>
</dbReference>
<gene>
    <name evidence="1" type="ORF">H7E68_02420</name>
</gene>
<evidence type="ECO:0000313" key="1">
    <source>
        <dbReference type="EMBL" id="MBB6713589.1"/>
    </source>
</evidence>
<dbReference type="AlphaFoldDB" id="A0A7X0S9P8"/>
<dbReference type="InterPro" id="IPR023214">
    <property type="entry name" value="HAD_sf"/>
</dbReference>
<dbReference type="PANTHER" id="PTHR43611:SF3">
    <property type="entry name" value="FLAVIN MONONUCLEOTIDE HYDROLASE 1, CHLOROPLATIC"/>
    <property type="match status" value="1"/>
</dbReference>
<protein>
    <submittedName>
        <fullName evidence="1">HAD family phosphatase</fullName>
    </submittedName>
</protein>
<dbReference type="EMBL" id="JACKWY010000001">
    <property type="protein sequence ID" value="MBB6713589.1"/>
    <property type="molecule type" value="Genomic_DNA"/>
</dbReference>
<dbReference type="InterPro" id="IPR036412">
    <property type="entry name" value="HAD-like_sf"/>
</dbReference>
<dbReference type="SUPFAM" id="SSF56784">
    <property type="entry name" value="HAD-like"/>
    <property type="match status" value="1"/>
</dbReference>
<dbReference type="SFLD" id="SFLDG01129">
    <property type="entry name" value="C1.5:_HAD__Beta-PGM__Phosphata"/>
    <property type="match status" value="1"/>
</dbReference>
<dbReference type="InterPro" id="IPR023198">
    <property type="entry name" value="PGP-like_dom2"/>
</dbReference>
<dbReference type="InterPro" id="IPR006439">
    <property type="entry name" value="HAD-SF_hydro_IA"/>
</dbReference>
<proteinExistence type="predicted"/>
<evidence type="ECO:0000313" key="2">
    <source>
        <dbReference type="Proteomes" id="UP000585258"/>
    </source>
</evidence>
<dbReference type="Pfam" id="PF00702">
    <property type="entry name" value="Hydrolase"/>
    <property type="match status" value="1"/>
</dbReference>
<dbReference type="NCBIfam" id="TIGR01509">
    <property type="entry name" value="HAD-SF-IA-v3"/>
    <property type="match status" value="1"/>
</dbReference>
<dbReference type="Proteomes" id="UP000585258">
    <property type="component" value="Unassembled WGS sequence"/>
</dbReference>
<dbReference type="SFLD" id="SFLDS00003">
    <property type="entry name" value="Haloacid_Dehalogenase"/>
    <property type="match status" value="1"/>
</dbReference>
<name>A0A7X0S9P8_9CLOT</name>
<dbReference type="Gene3D" id="3.40.50.1000">
    <property type="entry name" value="HAD superfamily/HAD-like"/>
    <property type="match status" value="1"/>
</dbReference>